<dbReference type="GO" id="GO:0000245">
    <property type="term" value="P:spliceosomal complex assembly"/>
    <property type="evidence" value="ECO:0007669"/>
    <property type="project" value="TreeGrafter"/>
</dbReference>
<evidence type="ECO:0000313" key="9">
    <source>
        <dbReference type="EMBL" id="KMM71114.1"/>
    </source>
</evidence>
<dbReference type="GO" id="GO:0004674">
    <property type="term" value="F:protein serine/threonine kinase activity"/>
    <property type="evidence" value="ECO:0007669"/>
    <property type="project" value="UniProtKB-KW"/>
</dbReference>
<dbReference type="Gene3D" id="3.30.200.20">
    <property type="entry name" value="Phosphorylase Kinase, domain 1"/>
    <property type="match status" value="1"/>
</dbReference>
<keyword evidence="6" id="KW-0067">ATP-binding</keyword>
<reference evidence="9 10" key="1">
    <citation type="submission" date="2007-06" db="EMBL/GenBank/DDBJ databases">
        <title>The Genome Sequence of Coccidioides posadasii RMSCC_3488.</title>
        <authorList>
            <consortium name="Coccidioides Genome Resources Consortium"/>
            <consortium name="The Broad Institute Genome Sequencing Platform"/>
            <person name="Henn M.R."/>
            <person name="Sykes S."/>
            <person name="Young S."/>
            <person name="Jaffe D."/>
            <person name="Berlin A."/>
            <person name="Alvarez P."/>
            <person name="Butler J."/>
            <person name="Gnerre S."/>
            <person name="Grabherr M."/>
            <person name="Mauceli E."/>
            <person name="Brockman W."/>
            <person name="Kodira C."/>
            <person name="Alvarado L."/>
            <person name="Zeng Q."/>
            <person name="Crawford M."/>
            <person name="Antoine C."/>
            <person name="Devon K."/>
            <person name="Galgiani J."/>
            <person name="Orsborn K."/>
            <person name="Lewis M.L."/>
            <person name="Nusbaum C."/>
            <person name="Galagan J."/>
            <person name="Birren B."/>
        </authorList>
    </citation>
    <scope>NUCLEOTIDE SEQUENCE [LARGE SCALE GENOMIC DNA]</scope>
    <source>
        <strain evidence="9 10">RMSCC 3488</strain>
    </source>
</reference>
<dbReference type="Proteomes" id="UP000054567">
    <property type="component" value="Unassembled WGS sequence"/>
</dbReference>
<reference evidence="10" key="2">
    <citation type="journal article" date="2009" name="Genome Res.">
        <title>Comparative genomic analyses of the human fungal pathogens Coccidioides and their relatives.</title>
        <authorList>
            <person name="Sharpton T.J."/>
            <person name="Stajich J.E."/>
            <person name="Rounsley S.D."/>
            <person name="Gardner M.J."/>
            <person name="Wortman J.R."/>
            <person name="Jordar V.S."/>
            <person name="Maiti R."/>
            <person name="Kodira C.D."/>
            <person name="Neafsey D.E."/>
            <person name="Zeng Q."/>
            <person name="Hung C.-Y."/>
            <person name="McMahan C."/>
            <person name="Muszewska A."/>
            <person name="Grynberg M."/>
            <person name="Mandel M.A."/>
            <person name="Kellner E.M."/>
            <person name="Barker B.M."/>
            <person name="Galgiani J.N."/>
            <person name="Orbach M.J."/>
            <person name="Kirkland T.N."/>
            <person name="Cole G.T."/>
            <person name="Henn M.R."/>
            <person name="Birren B.W."/>
            <person name="Taylor J.W."/>
        </authorList>
    </citation>
    <scope>NUCLEOTIDE SEQUENCE [LARGE SCALE GENOMIC DNA]</scope>
    <source>
        <strain evidence="10">RMSCC 3488</strain>
    </source>
</reference>
<evidence type="ECO:0000256" key="7">
    <source>
        <dbReference type="ARBA" id="ARBA00047899"/>
    </source>
</evidence>
<gene>
    <name evidence="9" type="ORF">CPAG_07421</name>
</gene>
<sequence>MAGFCDVFSSQFRQWKSLSFSNSNFPWIPLAQKIKEETIPGYVTVQYYSVCIGEVFNKRYQVVGKPEYGATSTVWLWDMNCCNYVTLKIFITSTSMGQQLDALDYLHSKCKIIHDNIKFNNIMLGIADNLVFTYFKKSCVVWNMFEVRDQKVKETQMMWKY</sequence>
<evidence type="ECO:0000256" key="4">
    <source>
        <dbReference type="ARBA" id="ARBA00022741"/>
    </source>
</evidence>
<name>A0A0J6FQ62_COCPO</name>
<dbReference type="PANTHER" id="PTHR47634:SF9">
    <property type="entry name" value="PROTEIN KINASE DOMAIN-CONTAINING PROTEIN-RELATED"/>
    <property type="match status" value="1"/>
</dbReference>
<dbReference type="PANTHER" id="PTHR47634">
    <property type="entry name" value="PROTEIN KINASE DOMAIN-CONTAINING PROTEIN-RELATED"/>
    <property type="match status" value="1"/>
</dbReference>
<evidence type="ECO:0000256" key="5">
    <source>
        <dbReference type="ARBA" id="ARBA00022777"/>
    </source>
</evidence>
<dbReference type="InterPro" id="IPR011009">
    <property type="entry name" value="Kinase-like_dom_sf"/>
</dbReference>
<dbReference type="EC" id="2.7.11.1" evidence="1"/>
<evidence type="ECO:0000256" key="6">
    <source>
        <dbReference type="ARBA" id="ARBA00022840"/>
    </source>
</evidence>
<proteinExistence type="predicted"/>
<dbReference type="Gene3D" id="1.10.510.10">
    <property type="entry name" value="Transferase(Phosphotransferase) domain 1"/>
    <property type="match status" value="1"/>
</dbReference>
<dbReference type="GO" id="GO:0050684">
    <property type="term" value="P:regulation of mRNA processing"/>
    <property type="evidence" value="ECO:0007669"/>
    <property type="project" value="TreeGrafter"/>
</dbReference>
<evidence type="ECO:0000256" key="8">
    <source>
        <dbReference type="ARBA" id="ARBA00048679"/>
    </source>
</evidence>
<evidence type="ECO:0000256" key="1">
    <source>
        <dbReference type="ARBA" id="ARBA00012513"/>
    </source>
</evidence>
<evidence type="ECO:0000256" key="2">
    <source>
        <dbReference type="ARBA" id="ARBA00022527"/>
    </source>
</evidence>
<dbReference type="EMBL" id="DS268112">
    <property type="protein sequence ID" value="KMM71114.1"/>
    <property type="molecule type" value="Genomic_DNA"/>
</dbReference>
<dbReference type="GO" id="GO:0005634">
    <property type="term" value="C:nucleus"/>
    <property type="evidence" value="ECO:0007669"/>
    <property type="project" value="TreeGrafter"/>
</dbReference>
<dbReference type="SUPFAM" id="SSF56112">
    <property type="entry name" value="Protein kinase-like (PK-like)"/>
    <property type="match status" value="1"/>
</dbReference>
<evidence type="ECO:0000256" key="3">
    <source>
        <dbReference type="ARBA" id="ARBA00022679"/>
    </source>
</evidence>
<dbReference type="InterPro" id="IPR051334">
    <property type="entry name" value="SRPK"/>
</dbReference>
<dbReference type="VEuPathDB" id="FungiDB:CPAG_07421"/>
<keyword evidence="3" id="KW-0808">Transferase</keyword>
<comment type="catalytic activity">
    <reaction evidence="7">
        <text>L-threonyl-[protein] + ATP = O-phospho-L-threonyl-[protein] + ADP + H(+)</text>
        <dbReference type="Rhea" id="RHEA:46608"/>
        <dbReference type="Rhea" id="RHEA-COMP:11060"/>
        <dbReference type="Rhea" id="RHEA-COMP:11605"/>
        <dbReference type="ChEBI" id="CHEBI:15378"/>
        <dbReference type="ChEBI" id="CHEBI:30013"/>
        <dbReference type="ChEBI" id="CHEBI:30616"/>
        <dbReference type="ChEBI" id="CHEBI:61977"/>
        <dbReference type="ChEBI" id="CHEBI:456216"/>
        <dbReference type="EC" id="2.7.11.1"/>
    </reaction>
</comment>
<protein>
    <recommendedName>
        <fullName evidence="1">non-specific serine/threonine protein kinase</fullName>
        <ecNumber evidence="1">2.7.11.1</ecNumber>
    </recommendedName>
</protein>
<keyword evidence="4" id="KW-0547">Nucleotide-binding</keyword>
<dbReference type="GO" id="GO:0005737">
    <property type="term" value="C:cytoplasm"/>
    <property type="evidence" value="ECO:0007669"/>
    <property type="project" value="TreeGrafter"/>
</dbReference>
<organism evidence="9 10">
    <name type="scientific">Coccidioides posadasii RMSCC 3488</name>
    <dbReference type="NCBI Taxonomy" id="454284"/>
    <lineage>
        <taxon>Eukaryota</taxon>
        <taxon>Fungi</taxon>
        <taxon>Dikarya</taxon>
        <taxon>Ascomycota</taxon>
        <taxon>Pezizomycotina</taxon>
        <taxon>Eurotiomycetes</taxon>
        <taxon>Eurotiomycetidae</taxon>
        <taxon>Onygenales</taxon>
        <taxon>Onygenaceae</taxon>
        <taxon>Coccidioides</taxon>
    </lineage>
</organism>
<accession>A0A0J6FQ62</accession>
<keyword evidence="2" id="KW-0723">Serine/threonine-protein kinase</keyword>
<reference evidence="10" key="3">
    <citation type="journal article" date="2010" name="Genome Res.">
        <title>Population genomic sequencing of Coccidioides fungi reveals recent hybridization and transposon control.</title>
        <authorList>
            <person name="Neafsey D.E."/>
            <person name="Barker B.M."/>
            <person name="Sharpton T.J."/>
            <person name="Stajich J.E."/>
            <person name="Park D.J."/>
            <person name="Whiston E."/>
            <person name="Hung C.-Y."/>
            <person name="McMahan C."/>
            <person name="White J."/>
            <person name="Sykes S."/>
            <person name="Heiman D."/>
            <person name="Young S."/>
            <person name="Zeng Q."/>
            <person name="Abouelleil A."/>
            <person name="Aftuck L."/>
            <person name="Bessette D."/>
            <person name="Brown A."/>
            <person name="FitzGerald M."/>
            <person name="Lui A."/>
            <person name="Macdonald J.P."/>
            <person name="Priest M."/>
            <person name="Orbach M.J."/>
            <person name="Galgiani J.N."/>
            <person name="Kirkland T.N."/>
            <person name="Cole G.T."/>
            <person name="Birren B.W."/>
            <person name="Henn M.R."/>
            <person name="Taylor J.W."/>
            <person name="Rounsley S.D."/>
        </authorList>
    </citation>
    <scope>NUCLEOTIDE SEQUENCE [LARGE SCALE GENOMIC DNA]</scope>
    <source>
        <strain evidence="10">RMSCC 3488</strain>
    </source>
</reference>
<dbReference type="AlphaFoldDB" id="A0A0J6FQ62"/>
<comment type="catalytic activity">
    <reaction evidence="8">
        <text>L-seryl-[protein] + ATP = O-phospho-L-seryl-[protein] + ADP + H(+)</text>
        <dbReference type="Rhea" id="RHEA:17989"/>
        <dbReference type="Rhea" id="RHEA-COMP:9863"/>
        <dbReference type="Rhea" id="RHEA-COMP:11604"/>
        <dbReference type="ChEBI" id="CHEBI:15378"/>
        <dbReference type="ChEBI" id="CHEBI:29999"/>
        <dbReference type="ChEBI" id="CHEBI:30616"/>
        <dbReference type="ChEBI" id="CHEBI:83421"/>
        <dbReference type="ChEBI" id="CHEBI:456216"/>
        <dbReference type="EC" id="2.7.11.1"/>
    </reaction>
</comment>
<keyword evidence="5" id="KW-0418">Kinase</keyword>
<dbReference type="GO" id="GO:0005524">
    <property type="term" value="F:ATP binding"/>
    <property type="evidence" value="ECO:0007669"/>
    <property type="project" value="UniProtKB-KW"/>
</dbReference>
<evidence type="ECO:0000313" key="10">
    <source>
        <dbReference type="Proteomes" id="UP000054567"/>
    </source>
</evidence>